<proteinExistence type="predicted"/>
<dbReference type="InterPro" id="IPR002109">
    <property type="entry name" value="Glutaredoxin"/>
</dbReference>
<feature type="domain" description="Glutaredoxin" evidence="1">
    <location>
        <begin position="9"/>
        <end position="56"/>
    </location>
</feature>
<dbReference type="SUPFAM" id="SSF52833">
    <property type="entry name" value="Thioredoxin-like"/>
    <property type="match status" value="1"/>
</dbReference>
<sequence length="116" mass="13643">MKYVLKVIVLENCPYSIAAAEMLTNYNIKFKKILVNQETKHKYKTEQISTFPQIYLINKDPENKQELLLGGYSNLEEIVNIMNSSTKLETIKNKLNKKYLLFDKKSILRIIEIFSH</sequence>
<accession>A0A6C0HUU1</accession>
<dbReference type="PROSITE" id="PS51354">
    <property type="entry name" value="GLUTAREDOXIN_2"/>
    <property type="match status" value="1"/>
</dbReference>
<organism evidence="2">
    <name type="scientific">viral metagenome</name>
    <dbReference type="NCBI Taxonomy" id="1070528"/>
    <lineage>
        <taxon>unclassified sequences</taxon>
        <taxon>metagenomes</taxon>
        <taxon>organismal metagenomes</taxon>
    </lineage>
</organism>
<dbReference type="Gene3D" id="3.40.30.10">
    <property type="entry name" value="Glutaredoxin"/>
    <property type="match status" value="1"/>
</dbReference>
<name>A0A6C0HUU1_9ZZZZ</name>
<dbReference type="InterPro" id="IPR036249">
    <property type="entry name" value="Thioredoxin-like_sf"/>
</dbReference>
<evidence type="ECO:0000313" key="2">
    <source>
        <dbReference type="EMBL" id="QHT84292.1"/>
    </source>
</evidence>
<dbReference type="AlphaFoldDB" id="A0A6C0HUU1"/>
<evidence type="ECO:0000259" key="1">
    <source>
        <dbReference type="Pfam" id="PF00462"/>
    </source>
</evidence>
<dbReference type="EMBL" id="MN740017">
    <property type="protein sequence ID" value="QHT84292.1"/>
    <property type="molecule type" value="Genomic_DNA"/>
</dbReference>
<dbReference type="Pfam" id="PF00462">
    <property type="entry name" value="Glutaredoxin"/>
    <property type="match status" value="1"/>
</dbReference>
<reference evidence="2" key="1">
    <citation type="journal article" date="2020" name="Nature">
        <title>Giant virus diversity and host interactions through global metagenomics.</title>
        <authorList>
            <person name="Schulz F."/>
            <person name="Roux S."/>
            <person name="Paez-Espino D."/>
            <person name="Jungbluth S."/>
            <person name="Walsh D.A."/>
            <person name="Denef V.J."/>
            <person name="McMahon K.D."/>
            <person name="Konstantinidis K.T."/>
            <person name="Eloe-Fadrosh E.A."/>
            <person name="Kyrpides N.C."/>
            <person name="Woyke T."/>
        </authorList>
    </citation>
    <scope>NUCLEOTIDE SEQUENCE</scope>
    <source>
        <strain evidence="2">GVMAG-M-3300023184-177</strain>
    </source>
</reference>
<protein>
    <recommendedName>
        <fullName evidence="1">Glutaredoxin domain-containing protein</fullName>
    </recommendedName>
</protein>